<evidence type="ECO:0000256" key="7">
    <source>
        <dbReference type="ARBA" id="ARBA00022833"/>
    </source>
</evidence>
<evidence type="ECO:0000256" key="10">
    <source>
        <dbReference type="SAM" id="MobiDB-lite"/>
    </source>
</evidence>
<feature type="domain" description="AAA+ ATPase" evidence="11">
    <location>
        <begin position="217"/>
        <end position="361"/>
    </location>
</feature>
<keyword evidence="4" id="KW-0645">Protease</keyword>
<dbReference type="EMBL" id="CDMZ01001198">
    <property type="protein sequence ID" value="CEM28842.1"/>
    <property type="molecule type" value="Genomic_DNA"/>
</dbReference>
<evidence type="ECO:0000313" key="12">
    <source>
        <dbReference type="EMBL" id="CEM28842.1"/>
    </source>
</evidence>
<dbReference type="InterPro" id="IPR003593">
    <property type="entry name" value="AAA+_ATPase"/>
</dbReference>
<evidence type="ECO:0000256" key="3">
    <source>
        <dbReference type="ARBA" id="ARBA00010550"/>
    </source>
</evidence>
<feature type="region of interest" description="Disordered" evidence="10">
    <location>
        <begin position="47"/>
        <end position="104"/>
    </location>
</feature>
<feature type="region of interest" description="Disordered" evidence="10">
    <location>
        <begin position="1"/>
        <end position="30"/>
    </location>
</feature>
<dbReference type="FunFam" id="1.10.8.60:FF:000001">
    <property type="entry name" value="ATP-dependent zinc metalloprotease FtsH"/>
    <property type="match status" value="1"/>
</dbReference>
<dbReference type="GO" id="GO:0004176">
    <property type="term" value="F:ATP-dependent peptidase activity"/>
    <property type="evidence" value="ECO:0007669"/>
    <property type="project" value="InterPro"/>
</dbReference>
<feature type="compositionally biased region" description="Basic and acidic residues" evidence="10">
    <location>
        <begin position="59"/>
        <end position="79"/>
    </location>
</feature>
<dbReference type="SMART" id="SM00382">
    <property type="entry name" value="AAA"/>
    <property type="match status" value="1"/>
</dbReference>
<comment type="similarity">
    <text evidence="9">Belongs to the AAA ATPase family.</text>
</comment>
<dbReference type="FunFam" id="3.40.50.300:FF:002568">
    <property type="entry name" value="Cell division protein (FtsH)"/>
    <property type="match status" value="1"/>
</dbReference>
<dbReference type="PANTHER" id="PTHR23076">
    <property type="entry name" value="METALLOPROTEASE M41 FTSH"/>
    <property type="match status" value="1"/>
</dbReference>
<comment type="cofactor">
    <cofactor evidence="1">
        <name>Zn(2+)</name>
        <dbReference type="ChEBI" id="CHEBI:29105"/>
    </cofactor>
</comment>
<keyword evidence="8" id="KW-0482">Metalloprotease</keyword>
<dbReference type="SUPFAM" id="SSF52540">
    <property type="entry name" value="P-loop containing nucleoside triphosphate hydrolases"/>
    <property type="match status" value="1"/>
</dbReference>
<proteinExistence type="inferred from homology"/>
<keyword evidence="5" id="KW-0479">Metal-binding</keyword>
<dbReference type="InterPro" id="IPR003960">
    <property type="entry name" value="ATPase_AAA_CS"/>
</dbReference>
<name>A0A0G4GGU2_9ALVE</name>
<dbReference type="Gene3D" id="1.20.58.760">
    <property type="entry name" value="Peptidase M41"/>
    <property type="match status" value="1"/>
</dbReference>
<feature type="compositionally biased region" description="Polar residues" evidence="10">
    <location>
        <begin position="83"/>
        <end position="92"/>
    </location>
</feature>
<dbReference type="GO" id="GO:0006508">
    <property type="term" value="P:proteolysis"/>
    <property type="evidence" value="ECO:0007669"/>
    <property type="project" value="UniProtKB-KW"/>
</dbReference>
<dbReference type="Pfam" id="PF00004">
    <property type="entry name" value="AAA"/>
    <property type="match status" value="1"/>
</dbReference>
<dbReference type="InterPro" id="IPR037219">
    <property type="entry name" value="Peptidase_M41-like"/>
</dbReference>
<evidence type="ECO:0000256" key="2">
    <source>
        <dbReference type="ARBA" id="ARBA00010044"/>
    </source>
</evidence>
<dbReference type="GO" id="GO:0046872">
    <property type="term" value="F:metal ion binding"/>
    <property type="evidence" value="ECO:0007669"/>
    <property type="project" value="UniProtKB-KW"/>
</dbReference>
<dbReference type="GO" id="GO:0004222">
    <property type="term" value="F:metalloendopeptidase activity"/>
    <property type="evidence" value="ECO:0007669"/>
    <property type="project" value="InterPro"/>
</dbReference>
<dbReference type="InterPro" id="IPR041569">
    <property type="entry name" value="AAA_lid_3"/>
</dbReference>
<dbReference type="InterPro" id="IPR000642">
    <property type="entry name" value="Peptidase_M41"/>
</dbReference>
<dbReference type="Pfam" id="PF17862">
    <property type="entry name" value="AAA_lid_3"/>
    <property type="match status" value="1"/>
</dbReference>
<dbReference type="Gene3D" id="1.10.8.60">
    <property type="match status" value="1"/>
</dbReference>
<dbReference type="AlphaFoldDB" id="A0A0G4GGU2"/>
<dbReference type="Gene3D" id="3.40.50.300">
    <property type="entry name" value="P-loop containing nucleotide triphosphate hydrolases"/>
    <property type="match status" value="1"/>
</dbReference>
<keyword evidence="9" id="KW-0547">Nucleotide-binding</keyword>
<evidence type="ECO:0000256" key="4">
    <source>
        <dbReference type="ARBA" id="ARBA00022670"/>
    </source>
</evidence>
<evidence type="ECO:0000256" key="5">
    <source>
        <dbReference type="ARBA" id="ARBA00022723"/>
    </source>
</evidence>
<dbReference type="PANTHER" id="PTHR23076:SF97">
    <property type="entry name" value="ATP-DEPENDENT ZINC METALLOPROTEASE YME1L1"/>
    <property type="match status" value="1"/>
</dbReference>
<dbReference type="PROSITE" id="PS00674">
    <property type="entry name" value="AAA"/>
    <property type="match status" value="1"/>
</dbReference>
<protein>
    <recommendedName>
        <fullName evidence="11">AAA+ ATPase domain-containing protein</fullName>
    </recommendedName>
</protein>
<dbReference type="PhylomeDB" id="A0A0G4GGU2"/>
<evidence type="ECO:0000256" key="6">
    <source>
        <dbReference type="ARBA" id="ARBA00022801"/>
    </source>
</evidence>
<organism evidence="12">
    <name type="scientific">Chromera velia CCMP2878</name>
    <dbReference type="NCBI Taxonomy" id="1169474"/>
    <lineage>
        <taxon>Eukaryota</taxon>
        <taxon>Sar</taxon>
        <taxon>Alveolata</taxon>
        <taxon>Colpodellida</taxon>
        <taxon>Chromeraceae</taxon>
        <taxon>Chromera</taxon>
    </lineage>
</organism>
<accession>A0A0G4GGU2</accession>
<dbReference type="GO" id="GO:0005524">
    <property type="term" value="F:ATP binding"/>
    <property type="evidence" value="ECO:0007669"/>
    <property type="project" value="UniProtKB-KW"/>
</dbReference>
<dbReference type="InterPro" id="IPR027417">
    <property type="entry name" value="P-loop_NTPase"/>
</dbReference>
<dbReference type="Pfam" id="PF01434">
    <property type="entry name" value="Peptidase_M41"/>
    <property type="match status" value="1"/>
</dbReference>
<sequence length="637" mass="69800">MGRFGVVGANRFQGVWTPCAGDRKEEQEDEGWEWLLKSLREKMGELVRRAVSDSGGSRGEGEKGGKQAPRPSEESRQPKMETPPSQDQTSQVDPGRRGRRLAPEQQNLLKKAEIELKKKFTAEEQIRKNHMRNQNLTSMKIMVDILSTVSGLIPLLFLLANFSGRLVAALKSLLVKKKDRVLTFDDVIGLEEAKEELKEVADFLQHPKQYRDLGVRIPAGVILEGPPGSGKTLLAKALAAEAKASFIATSGSSFGGVLMGLAAMRIRSLFQRARACAPCIVFIDEFDSLAKKRFSESVNKGAEMDNDLTVNQLLTELDGFVSRKTNKPVILIAATNRAESLDPAVMRPGRFDRKIFVGYPDVKAREGILRHYMKGKPTGEDVEDHLSKVAKRTIGWSGAHLENLINEAALFAGRRNASEVGAMDLEAAFERHMLGPRKKGDTWKSKDAERVLRVTAIHEAGHALVSTLHPDGAEVQSVTIVPRTGAAGVGGFTSFIPSSDDLQSLRRLEGQLAMAMGGRAAEEVALGERNVTTGATGDIAHATQLARLMVEEFGFAPEVGLVKVGEGGFFRRSPGDQEKSDSAVRRLTQQAFDTAKGILEKNRNLLFRIADLLAEKETISGDELRKTIEKHTKGDTF</sequence>
<keyword evidence="7" id="KW-0862">Zinc</keyword>
<dbReference type="GO" id="GO:0016887">
    <property type="term" value="F:ATP hydrolysis activity"/>
    <property type="evidence" value="ECO:0007669"/>
    <property type="project" value="InterPro"/>
</dbReference>
<dbReference type="InterPro" id="IPR003959">
    <property type="entry name" value="ATPase_AAA_core"/>
</dbReference>
<gene>
    <name evidence="12" type="ORF">Cvel_21840</name>
</gene>
<keyword evidence="6" id="KW-0378">Hydrolase</keyword>
<dbReference type="SUPFAM" id="SSF140990">
    <property type="entry name" value="FtsH protease domain-like"/>
    <property type="match status" value="1"/>
</dbReference>
<dbReference type="VEuPathDB" id="CryptoDB:Cvel_21840"/>
<comment type="similarity">
    <text evidence="2">In the C-terminal section; belongs to the peptidase M41 family.</text>
</comment>
<reference evidence="12" key="1">
    <citation type="submission" date="2014-11" db="EMBL/GenBank/DDBJ databases">
        <authorList>
            <person name="Otto D Thomas"/>
            <person name="Naeem Raeece"/>
        </authorList>
    </citation>
    <scope>NUCLEOTIDE SEQUENCE</scope>
</reference>
<keyword evidence="9" id="KW-0067">ATP-binding</keyword>
<comment type="similarity">
    <text evidence="3">In the N-terminal section; belongs to the AAA ATPase family.</text>
</comment>
<evidence type="ECO:0000256" key="1">
    <source>
        <dbReference type="ARBA" id="ARBA00001947"/>
    </source>
</evidence>
<evidence type="ECO:0000259" key="11">
    <source>
        <dbReference type="SMART" id="SM00382"/>
    </source>
</evidence>
<evidence type="ECO:0000256" key="8">
    <source>
        <dbReference type="ARBA" id="ARBA00023049"/>
    </source>
</evidence>
<evidence type="ECO:0000256" key="9">
    <source>
        <dbReference type="RuleBase" id="RU003651"/>
    </source>
</evidence>